<dbReference type="InterPro" id="IPR001972">
    <property type="entry name" value="Stomatin_HflK_fam"/>
</dbReference>
<comment type="caution">
    <text evidence="8">The sequence shown here is derived from an EMBL/GenBank/DDBJ whole genome shotgun (WGS) entry which is preliminary data.</text>
</comment>
<keyword evidence="6" id="KW-1133">Transmembrane helix</keyword>
<dbReference type="InterPro" id="IPR036013">
    <property type="entry name" value="Band_7/SPFH_dom_sf"/>
</dbReference>
<keyword evidence="4 6" id="KW-0472">Membrane</keyword>
<evidence type="ECO:0000313" key="9">
    <source>
        <dbReference type="Proteomes" id="UP001378956"/>
    </source>
</evidence>
<evidence type="ECO:0000313" key="8">
    <source>
        <dbReference type="EMBL" id="MEJ2903659.1"/>
    </source>
</evidence>
<feature type="compositionally biased region" description="Basic and acidic residues" evidence="5">
    <location>
        <begin position="254"/>
        <end position="271"/>
    </location>
</feature>
<feature type="region of interest" description="Disordered" evidence="5">
    <location>
        <begin position="250"/>
        <end position="271"/>
    </location>
</feature>
<comment type="subcellular location">
    <subcellularLocation>
        <location evidence="1">Membrane</location>
        <topology evidence="1">Single-pass membrane protein</topology>
    </subcellularLocation>
</comment>
<dbReference type="Proteomes" id="UP001378956">
    <property type="component" value="Unassembled WGS sequence"/>
</dbReference>
<comment type="similarity">
    <text evidence="2">Belongs to the band 7/mec-2 family.</text>
</comment>
<evidence type="ECO:0000256" key="3">
    <source>
        <dbReference type="ARBA" id="ARBA00017055"/>
    </source>
</evidence>
<dbReference type="Gene3D" id="6.10.250.2090">
    <property type="match status" value="1"/>
</dbReference>
<evidence type="ECO:0000256" key="4">
    <source>
        <dbReference type="ARBA" id="ARBA00023136"/>
    </source>
</evidence>
<name>A0ABU8NN38_9SPHI</name>
<dbReference type="EMBL" id="JBBEUB010000004">
    <property type="protein sequence ID" value="MEJ2903659.1"/>
    <property type="molecule type" value="Genomic_DNA"/>
</dbReference>
<dbReference type="InterPro" id="IPR043202">
    <property type="entry name" value="Band-7_stomatin-like"/>
</dbReference>
<dbReference type="PANTHER" id="PTHR10264">
    <property type="entry name" value="BAND 7 PROTEIN-RELATED"/>
    <property type="match status" value="1"/>
</dbReference>
<evidence type="ECO:0000259" key="7">
    <source>
        <dbReference type="SMART" id="SM00244"/>
    </source>
</evidence>
<reference evidence="8 9" key="1">
    <citation type="submission" date="2024-03" db="EMBL/GenBank/DDBJ databases">
        <title>Sequence of Lycoming College Course Isolates.</title>
        <authorList>
            <person name="Plotts O."/>
            <person name="Newman J."/>
        </authorList>
    </citation>
    <scope>NUCLEOTIDE SEQUENCE [LARGE SCALE GENOMIC DNA]</scope>
    <source>
        <strain evidence="8 9">CJB-3</strain>
    </source>
</reference>
<dbReference type="InterPro" id="IPR018080">
    <property type="entry name" value="Band_7/stomatin-like_CS"/>
</dbReference>
<dbReference type="InterPro" id="IPR001107">
    <property type="entry name" value="Band_7"/>
</dbReference>
<feature type="transmembrane region" description="Helical" evidence="6">
    <location>
        <begin position="6"/>
        <end position="25"/>
    </location>
</feature>
<dbReference type="SUPFAM" id="SSF117892">
    <property type="entry name" value="Band 7/SPFH domain"/>
    <property type="match status" value="1"/>
</dbReference>
<evidence type="ECO:0000256" key="5">
    <source>
        <dbReference type="SAM" id="MobiDB-lite"/>
    </source>
</evidence>
<evidence type="ECO:0000256" key="2">
    <source>
        <dbReference type="ARBA" id="ARBA00008164"/>
    </source>
</evidence>
<sequence length="271" mass="30626">MYYNVFIIVLIFFAVIVLSSAIRILREYERGVVFRLGRVLDKGAKGPGLILLIPFIDKMVRISLRIIVMDVPPQDVITRDNVSIKVNAVIYFRVIDPQKAVVEVENFLTATSQFSQTTLRSVLGQSELDDLLSQRDKINLHLQQIIDLKTEPWGIKVTAVEVKQIDLPQEMQRAMAKQAEAERERRSKVISAEGEYQASQRLSDAAKILSEQPSALTLRYLQTLREIATENNSTTIFPVPIDLLKPFMQPSVELHPKEDKPVKDAGGDDPT</sequence>
<evidence type="ECO:0000256" key="1">
    <source>
        <dbReference type="ARBA" id="ARBA00004167"/>
    </source>
</evidence>
<keyword evidence="6" id="KW-0812">Transmembrane</keyword>
<accession>A0ABU8NN38</accession>
<dbReference type="PROSITE" id="PS01270">
    <property type="entry name" value="BAND_7"/>
    <property type="match status" value="1"/>
</dbReference>
<dbReference type="SMART" id="SM00244">
    <property type="entry name" value="PHB"/>
    <property type="match status" value="1"/>
</dbReference>
<dbReference type="PANTHER" id="PTHR10264:SF19">
    <property type="entry name" value="AT06885P-RELATED"/>
    <property type="match status" value="1"/>
</dbReference>
<dbReference type="PRINTS" id="PR00721">
    <property type="entry name" value="STOMATIN"/>
</dbReference>
<gene>
    <name evidence="8" type="ORF">WAE58_14530</name>
</gene>
<organism evidence="8 9">
    <name type="scientific">Pedobacter panaciterrae</name>
    <dbReference type="NCBI Taxonomy" id="363849"/>
    <lineage>
        <taxon>Bacteria</taxon>
        <taxon>Pseudomonadati</taxon>
        <taxon>Bacteroidota</taxon>
        <taxon>Sphingobacteriia</taxon>
        <taxon>Sphingobacteriales</taxon>
        <taxon>Sphingobacteriaceae</taxon>
        <taxon>Pedobacter</taxon>
    </lineage>
</organism>
<proteinExistence type="inferred from homology"/>
<dbReference type="Gene3D" id="3.30.479.30">
    <property type="entry name" value="Band 7 domain"/>
    <property type="match status" value="1"/>
</dbReference>
<evidence type="ECO:0000256" key="6">
    <source>
        <dbReference type="SAM" id="Phobius"/>
    </source>
</evidence>
<keyword evidence="9" id="KW-1185">Reference proteome</keyword>
<dbReference type="CDD" id="cd08826">
    <property type="entry name" value="SPFH_eoslipins_u1"/>
    <property type="match status" value="1"/>
</dbReference>
<dbReference type="Pfam" id="PF01145">
    <property type="entry name" value="Band_7"/>
    <property type="match status" value="1"/>
</dbReference>
<protein>
    <recommendedName>
        <fullName evidence="3">Protein QmcA</fullName>
    </recommendedName>
</protein>
<feature type="domain" description="Band 7" evidence="7">
    <location>
        <begin position="20"/>
        <end position="179"/>
    </location>
</feature>
<dbReference type="RefSeq" id="WP_288879227.1">
    <property type="nucleotide sequence ID" value="NZ_CBFGNQ010000015.1"/>
</dbReference>